<name>A0A0D6PI57_9PROT</name>
<dbReference type="InterPro" id="IPR001763">
    <property type="entry name" value="Rhodanese-like_dom"/>
</dbReference>
<sequence length="136" mass="14915">MIEDVSPRQVWEALMSNPDAVLCDVRTSAEWKFVGLPDLSEAGKHPILIEWQVFPSMHPTPNFTDHLSAAHVVHAAHVYFLCRSGGRSMAAAVAAKEAGFKHVYNVKDGFEGPVDARGHRGTVAGWKAEGLPWRQG</sequence>
<dbReference type="Gene3D" id="3.40.250.10">
    <property type="entry name" value="Rhodanese-like domain"/>
    <property type="match status" value="1"/>
</dbReference>
<keyword evidence="3" id="KW-1185">Reference proteome</keyword>
<dbReference type="AlphaFoldDB" id="A0A0D6PI57"/>
<evidence type="ECO:0000313" key="2">
    <source>
        <dbReference type="EMBL" id="GAN81061.1"/>
    </source>
</evidence>
<dbReference type="EMBL" id="BANC01000071">
    <property type="protein sequence ID" value="GAN81061.1"/>
    <property type="molecule type" value="Genomic_DNA"/>
</dbReference>
<feature type="domain" description="Rhodanese" evidence="1">
    <location>
        <begin position="77"/>
        <end position="122"/>
    </location>
</feature>
<proteinExistence type="predicted"/>
<dbReference type="PANTHER" id="PTHR47377:SF1">
    <property type="entry name" value="RHODANESE-LIKE DOMAIN-CONTAINING PROTEIN 4, CHLOROPLASTIC"/>
    <property type="match status" value="1"/>
</dbReference>
<accession>A0A0D6PI57</accession>
<dbReference type="PROSITE" id="PS50206">
    <property type="entry name" value="RHODANESE_3"/>
    <property type="match status" value="1"/>
</dbReference>
<dbReference type="STRING" id="1120923.SAMN02746095_02194"/>
<reference evidence="2 3" key="1">
    <citation type="submission" date="2012-11" db="EMBL/GenBank/DDBJ databases">
        <title>Whole genome sequence of Acidocella aminolytica 101 = DSM 11237.</title>
        <authorList>
            <person name="Azuma Y."/>
            <person name="Higashiura N."/>
            <person name="Hirakawa H."/>
            <person name="Matsushita K."/>
        </authorList>
    </citation>
    <scope>NUCLEOTIDE SEQUENCE [LARGE SCALE GENOMIC DNA]</scope>
    <source>
        <strain evidence="3">101 / DSM 11237</strain>
    </source>
</reference>
<dbReference type="Proteomes" id="UP000032668">
    <property type="component" value="Unassembled WGS sequence"/>
</dbReference>
<protein>
    <recommendedName>
        <fullName evidence="1">Rhodanese domain-containing protein</fullName>
    </recommendedName>
</protein>
<dbReference type="InterPro" id="IPR036873">
    <property type="entry name" value="Rhodanese-like_dom_sf"/>
</dbReference>
<dbReference type="RefSeq" id="WP_048879449.1">
    <property type="nucleotide sequence ID" value="NZ_BANC01000071.1"/>
</dbReference>
<evidence type="ECO:0000313" key="3">
    <source>
        <dbReference type="Proteomes" id="UP000032668"/>
    </source>
</evidence>
<dbReference type="Pfam" id="PF00581">
    <property type="entry name" value="Rhodanese"/>
    <property type="match status" value="1"/>
</dbReference>
<dbReference type="SMART" id="SM00450">
    <property type="entry name" value="RHOD"/>
    <property type="match status" value="1"/>
</dbReference>
<comment type="caution">
    <text evidence="2">The sequence shown here is derived from an EMBL/GenBank/DDBJ whole genome shotgun (WGS) entry which is preliminary data.</text>
</comment>
<dbReference type="InterPro" id="IPR044240">
    <property type="entry name" value="STR4-like"/>
</dbReference>
<dbReference type="SUPFAM" id="SSF52821">
    <property type="entry name" value="Rhodanese/Cell cycle control phosphatase"/>
    <property type="match status" value="1"/>
</dbReference>
<dbReference type="PANTHER" id="PTHR47377">
    <property type="entry name" value="RHODANESE-LIKE DOMAIN-CONTAINING PROTEIN 4, CHLOROPLASTIC"/>
    <property type="match status" value="1"/>
</dbReference>
<gene>
    <name evidence="2" type="ORF">Aam_073_003</name>
</gene>
<evidence type="ECO:0000259" key="1">
    <source>
        <dbReference type="PROSITE" id="PS50206"/>
    </source>
</evidence>
<organism evidence="2 3">
    <name type="scientific">Acidocella aminolytica 101 = DSM 11237</name>
    <dbReference type="NCBI Taxonomy" id="1120923"/>
    <lineage>
        <taxon>Bacteria</taxon>
        <taxon>Pseudomonadati</taxon>
        <taxon>Pseudomonadota</taxon>
        <taxon>Alphaproteobacteria</taxon>
        <taxon>Acetobacterales</taxon>
        <taxon>Acidocellaceae</taxon>
        <taxon>Acidocella</taxon>
    </lineage>
</organism>
<dbReference type="OrthoDB" id="9815890at2"/>